<keyword evidence="4" id="KW-1185">Reference proteome</keyword>
<evidence type="ECO:0000313" key="4">
    <source>
        <dbReference type="Proteomes" id="UP000748752"/>
    </source>
</evidence>
<feature type="transmembrane region" description="Helical" evidence="2">
    <location>
        <begin position="20"/>
        <end position="49"/>
    </location>
</feature>
<keyword evidence="2" id="KW-1133">Transmembrane helix</keyword>
<feature type="region of interest" description="Disordered" evidence="1">
    <location>
        <begin position="58"/>
        <end position="82"/>
    </location>
</feature>
<evidence type="ECO:0000256" key="1">
    <source>
        <dbReference type="SAM" id="MobiDB-lite"/>
    </source>
</evidence>
<comment type="caution">
    <text evidence="3">The sequence shown here is derived from an EMBL/GenBank/DDBJ whole genome shotgun (WGS) entry which is preliminary data.</text>
</comment>
<dbReference type="EMBL" id="NRRV01000024">
    <property type="protein sequence ID" value="MBK1631310.1"/>
    <property type="molecule type" value="Genomic_DNA"/>
</dbReference>
<sequence>MLLPQPTTPLERTMLPVIDLLLLMLGLSLLYAALGVASVAVESFSMLLVRRPRRARPRRVHRVRRRTPRPRRQPGATGVPAARRRLVAGA</sequence>
<organism evidence="3 4">
    <name type="scientific">Thiohalocapsa halophila</name>
    <dbReference type="NCBI Taxonomy" id="69359"/>
    <lineage>
        <taxon>Bacteria</taxon>
        <taxon>Pseudomonadati</taxon>
        <taxon>Pseudomonadota</taxon>
        <taxon>Gammaproteobacteria</taxon>
        <taxon>Chromatiales</taxon>
        <taxon>Chromatiaceae</taxon>
        <taxon>Thiohalocapsa</taxon>
    </lineage>
</organism>
<reference evidence="3 4" key="1">
    <citation type="journal article" date="2020" name="Microorganisms">
        <title>Osmotic Adaptation and Compatible Solute Biosynthesis of Phototrophic Bacteria as Revealed from Genome Analyses.</title>
        <authorList>
            <person name="Imhoff J.F."/>
            <person name="Rahn T."/>
            <person name="Kunzel S."/>
            <person name="Keller A."/>
            <person name="Neulinger S.C."/>
        </authorList>
    </citation>
    <scope>NUCLEOTIDE SEQUENCE [LARGE SCALE GENOMIC DNA]</scope>
    <source>
        <strain evidence="3 4">DSM 6210</strain>
    </source>
</reference>
<protein>
    <submittedName>
        <fullName evidence="3">Uncharacterized protein</fullName>
    </submittedName>
</protein>
<accession>A0ABS1CHA8</accession>
<dbReference type="RefSeq" id="WP_200237330.1">
    <property type="nucleotide sequence ID" value="NZ_NRRV01000024.1"/>
</dbReference>
<keyword evidence="2" id="KW-0812">Transmembrane</keyword>
<gene>
    <name evidence="3" type="ORF">CKO31_11285</name>
</gene>
<feature type="compositionally biased region" description="Basic residues" evidence="1">
    <location>
        <begin position="58"/>
        <end position="72"/>
    </location>
</feature>
<evidence type="ECO:0000313" key="3">
    <source>
        <dbReference type="EMBL" id="MBK1631310.1"/>
    </source>
</evidence>
<name>A0ABS1CHA8_9GAMM</name>
<dbReference type="Proteomes" id="UP000748752">
    <property type="component" value="Unassembled WGS sequence"/>
</dbReference>
<proteinExistence type="predicted"/>
<evidence type="ECO:0000256" key="2">
    <source>
        <dbReference type="SAM" id="Phobius"/>
    </source>
</evidence>
<keyword evidence="2" id="KW-0472">Membrane</keyword>